<dbReference type="SMART" id="SM00327">
    <property type="entry name" value="VWA"/>
    <property type="match status" value="1"/>
</dbReference>
<dbReference type="Gene3D" id="3.40.50.410">
    <property type="entry name" value="von Willebrand factor, type A domain"/>
    <property type="match status" value="1"/>
</dbReference>
<dbReference type="SUPFAM" id="SSF51182">
    <property type="entry name" value="RmlC-like cupins"/>
    <property type="match status" value="1"/>
</dbReference>
<sequence length="761" mass="84719">MCFVLPSNCEGVHLSCCIKERELHIAMAGMIMAPTLSCFSAAKSSRENIKSHSTLGRCRGIRAMRIEKPLEDLYHVRVERNVSQKRLTELEVSRWSMWKTGKCKLPWDWHVDQLVYIEEGEVRVVPEGSERFMRFVAGDLVRYPKWFEADLFFNDFYQERYRFRAYGDDYDLQCSGEKLSKDEVCSICSQKVITTSNNTATSECSHWFHFSCIYRTFTPGNHLCPVCGFIWKDLPFQFPNRIYQIECSLWPEPQHLTDDEPLFPENGNNSSIRSHHFLTLEGSPELPAIPASDSNSKFAVLAGVRAVPLLNLDDDHSPHRRLGHAPIDLVLVLDVSSSMFGAKIALLKRAVEFVIQNLGSSDRLSIVAFSYDAQRILPLRRMSDIGHKDASLAVSYLTIVGGTDIVGGLKKGVRVLEERMGRNPVASIMLLSDGQDSNGHSHLNINQSLPASICPRSGKAAIYPVHTFGFGLDHDSATLNAISDASGGTFSFIESIDMVQEAFARCVGGLLSVVAQQVQLSMTTISPGVRIGSITSGRHFNQNSEQGQQGTIDVEDLYADEEKEFLVYLSIPVATSQEKMEKKTLLLDVTCSYIDPVSNEMVQVKGVRVQIRRPEHLCPSDAVMSMEVDRHKNRVWVAEGIAEAKVKIEMEDVKGAQDVLDKHRSTLLSSASAQAGDGLCSKLEAELIEVKKRMASVKSYEDKGRAYVLAGLSSHSHQRATTRGVKAEPIDDDSVDYETPRMASLISKSQNATSTKPITID</sequence>
<protein>
    <submittedName>
        <fullName evidence="4">Uncharacterized protein</fullName>
    </submittedName>
</protein>
<keyword evidence="1" id="KW-0863">Zinc-finger</keyword>
<dbReference type="PROSITE" id="PS50234">
    <property type="entry name" value="VWFA"/>
    <property type="match status" value="1"/>
</dbReference>
<keyword evidence="1" id="KW-0862">Zinc</keyword>
<feature type="domain" description="VWFA" evidence="3">
    <location>
        <begin position="328"/>
        <end position="507"/>
    </location>
</feature>
<dbReference type="InterPro" id="IPR001841">
    <property type="entry name" value="Znf_RING"/>
</dbReference>
<dbReference type="InterPro" id="IPR002035">
    <property type="entry name" value="VWF_A"/>
</dbReference>
<keyword evidence="5" id="KW-1185">Reference proteome</keyword>
<dbReference type="Proteomes" id="UP001187471">
    <property type="component" value="Unassembled WGS sequence"/>
</dbReference>
<dbReference type="Gene3D" id="3.30.40.10">
    <property type="entry name" value="Zinc/RING finger domain, C3HC4 (zinc finger)"/>
    <property type="match status" value="1"/>
</dbReference>
<name>A0AA88SF48_9ASTE</name>
<evidence type="ECO:0000259" key="2">
    <source>
        <dbReference type="PROSITE" id="PS50089"/>
    </source>
</evidence>
<comment type="caution">
    <text evidence="4">The sequence shown here is derived from an EMBL/GenBank/DDBJ whole genome shotgun (WGS) entry which is preliminary data.</text>
</comment>
<dbReference type="Pfam" id="PF13639">
    <property type="entry name" value="zf-RING_2"/>
    <property type="match status" value="1"/>
</dbReference>
<reference evidence="4" key="1">
    <citation type="submission" date="2022-12" db="EMBL/GenBank/DDBJ databases">
        <title>Draft genome assemblies for two species of Escallonia (Escalloniales).</title>
        <authorList>
            <person name="Chanderbali A."/>
            <person name="Dervinis C."/>
            <person name="Anghel I."/>
            <person name="Soltis D."/>
            <person name="Soltis P."/>
            <person name="Zapata F."/>
        </authorList>
    </citation>
    <scope>NUCLEOTIDE SEQUENCE</scope>
    <source>
        <strain evidence="4">UCBG92.1500</strain>
        <tissue evidence="4">Leaf</tissue>
    </source>
</reference>
<proteinExistence type="predicted"/>
<dbReference type="InterPro" id="IPR008579">
    <property type="entry name" value="UGlyAH_Cupin_dom"/>
</dbReference>
<dbReference type="SMART" id="SM00184">
    <property type="entry name" value="RING"/>
    <property type="match status" value="1"/>
</dbReference>
<dbReference type="InterPro" id="IPR051266">
    <property type="entry name" value="CLCR"/>
</dbReference>
<dbReference type="AlphaFoldDB" id="A0AA88SF48"/>
<dbReference type="Gene3D" id="2.60.120.10">
    <property type="entry name" value="Jelly Rolls"/>
    <property type="match status" value="1"/>
</dbReference>
<dbReference type="InterPro" id="IPR013083">
    <property type="entry name" value="Znf_RING/FYVE/PHD"/>
</dbReference>
<dbReference type="CDD" id="cd02227">
    <property type="entry name" value="cupin_TM1112-like"/>
    <property type="match status" value="1"/>
</dbReference>
<dbReference type="Pfam" id="PF14624">
    <property type="entry name" value="Vwaint"/>
    <property type="match status" value="1"/>
</dbReference>
<evidence type="ECO:0000313" key="5">
    <source>
        <dbReference type="Proteomes" id="UP001187471"/>
    </source>
</evidence>
<evidence type="ECO:0000256" key="1">
    <source>
        <dbReference type="PROSITE-ProRule" id="PRU00175"/>
    </source>
</evidence>
<keyword evidence="1" id="KW-0479">Metal-binding</keyword>
<dbReference type="SUPFAM" id="SSF57850">
    <property type="entry name" value="RING/U-box"/>
    <property type="match status" value="1"/>
</dbReference>
<dbReference type="InterPro" id="IPR011051">
    <property type="entry name" value="RmlC_Cupin_sf"/>
</dbReference>
<dbReference type="InterPro" id="IPR032838">
    <property type="entry name" value="Vwaint_dom"/>
</dbReference>
<feature type="domain" description="RING-type" evidence="2">
    <location>
        <begin position="185"/>
        <end position="227"/>
    </location>
</feature>
<dbReference type="InterPro" id="IPR014710">
    <property type="entry name" value="RmlC-like_jellyroll"/>
</dbReference>
<dbReference type="EMBL" id="JAVXUO010000834">
    <property type="protein sequence ID" value="KAK2988660.1"/>
    <property type="molecule type" value="Genomic_DNA"/>
</dbReference>
<organism evidence="4 5">
    <name type="scientific">Escallonia rubra</name>
    <dbReference type="NCBI Taxonomy" id="112253"/>
    <lineage>
        <taxon>Eukaryota</taxon>
        <taxon>Viridiplantae</taxon>
        <taxon>Streptophyta</taxon>
        <taxon>Embryophyta</taxon>
        <taxon>Tracheophyta</taxon>
        <taxon>Spermatophyta</taxon>
        <taxon>Magnoliopsida</taxon>
        <taxon>eudicotyledons</taxon>
        <taxon>Gunneridae</taxon>
        <taxon>Pentapetalae</taxon>
        <taxon>asterids</taxon>
        <taxon>campanulids</taxon>
        <taxon>Escalloniales</taxon>
        <taxon>Escalloniaceae</taxon>
        <taxon>Escallonia</taxon>
    </lineage>
</organism>
<dbReference type="PROSITE" id="PS50089">
    <property type="entry name" value="ZF_RING_2"/>
    <property type="match status" value="1"/>
</dbReference>
<dbReference type="Pfam" id="PF00092">
    <property type="entry name" value="VWA"/>
    <property type="match status" value="1"/>
</dbReference>
<dbReference type="Pfam" id="PF05899">
    <property type="entry name" value="Cupin_3"/>
    <property type="match status" value="1"/>
</dbReference>
<accession>A0AA88SF48</accession>
<evidence type="ECO:0000313" key="4">
    <source>
        <dbReference type="EMBL" id="KAK2988660.1"/>
    </source>
</evidence>
<dbReference type="GO" id="GO:0008270">
    <property type="term" value="F:zinc ion binding"/>
    <property type="evidence" value="ECO:0007669"/>
    <property type="project" value="UniProtKB-KW"/>
</dbReference>
<dbReference type="SUPFAM" id="SSF53300">
    <property type="entry name" value="vWA-like"/>
    <property type="match status" value="1"/>
</dbReference>
<dbReference type="PANTHER" id="PTHR10579">
    <property type="entry name" value="CALCIUM-ACTIVATED CHLORIDE CHANNEL REGULATOR"/>
    <property type="match status" value="1"/>
</dbReference>
<gene>
    <name evidence="4" type="ORF">RJ640_026087</name>
</gene>
<dbReference type="CDD" id="cd01466">
    <property type="entry name" value="vWA_C3HC4_type"/>
    <property type="match status" value="1"/>
</dbReference>
<dbReference type="PANTHER" id="PTHR10579:SF146">
    <property type="entry name" value="RING-TYPE DOMAIN-CONTAINING PROTEIN"/>
    <property type="match status" value="1"/>
</dbReference>
<evidence type="ECO:0000259" key="3">
    <source>
        <dbReference type="PROSITE" id="PS50234"/>
    </source>
</evidence>
<dbReference type="CDD" id="cd16448">
    <property type="entry name" value="RING-H2"/>
    <property type="match status" value="1"/>
</dbReference>
<dbReference type="InterPro" id="IPR036465">
    <property type="entry name" value="vWFA_dom_sf"/>
</dbReference>